<dbReference type="Proteomes" id="UP000026962">
    <property type="component" value="Chromosome 3"/>
</dbReference>
<dbReference type="EnsemblPlants" id="OPUNC03G08880.2">
    <property type="protein sequence ID" value="OPUNC03G08880.2"/>
    <property type="gene ID" value="OPUNC03G08880"/>
</dbReference>
<organism evidence="1">
    <name type="scientific">Oryza punctata</name>
    <name type="common">Red rice</name>
    <dbReference type="NCBI Taxonomy" id="4537"/>
    <lineage>
        <taxon>Eukaryota</taxon>
        <taxon>Viridiplantae</taxon>
        <taxon>Streptophyta</taxon>
        <taxon>Embryophyta</taxon>
        <taxon>Tracheophyta</taxon>
        <taxon>Spermatophyta</taxon>
        <taxon>Magnoliopsida</taxon>
        <taxon>Liliopsida</taxon>
        <taxon>Poales</taxon>
        <taxon>Poaceae</taxon>
        <taxon>BOP clade</taxon>
        <taxon>Oryzoideae</taxon>
        <taxon>Oryzeae</taxon>
        <taxon>Oryzinae</taxon>
        <taxon>Oryza</taxon>
    </lineage>
</organism>
<dbReference type="AlphaFoldDB" id="A0A0E0KAU8"/>
<evidence type="ECO:0000313" key="1">
    <source>
        <dbReference type="EnsemblPlants" id="OPUNC03G08880.3"/>
    </source>
</evidence>
<accession>A0A0E0KAU8</accession>
<dbReference type="HOGENOM" id="CLU_2472926_0_0_1"/>
<reference evidence="1" key="1">
    <citation type="submission" date="2015-04" db="UniProtKB">
        <authorList>
            <consortium name="EnsemblPlants"/>
        </authorList>
    </citation>
    <scope>IDENTIFICATION</scope>
</reference>
<protein>
    <submittedName>
        <fullName evidence="1">Uncharacterized protein</fullName>
    </submittedName>
</protein>
<dbReference type="Gramene" id="OPUNC03G08880.2">
    <property type="protein sequence ID" value="OPUNC03G08880.2"/>
    <property type="gene ID" value="OPUNC03G08880"/>
</dbReference>
<evidence type="ECO:0000313" key="2">
    <source>
        <dbReference type="Proteomes" id="UP000026962"/>
    </source>
</evidence>
<reference evidence="1" key="2">
    <citation type="submission" date="2018-05" db="EMBL/GenBank/DDBJ databases">
        <title>OpunRS2 (Oryza punctata Reference Sequence Version 2).</title>
        <authorList>
            <person name="Zhang J."/>
            <person name="Kudrna D."/>
            <person name="Lee S."/>
            <person name="Talag J."/>
            <person name="Welchert J."/>
            <person name="Wing R.A."/>
        </authorList>
    </citation>
    <scope>NUCLEOTIDE SEQUENCE [LARGE SCALE GENOMIC DNA]</scope>
</reference>
<name>A0A0E0KAU8_ORYPU</name>
<proteinExistence type="predicted"/>
<keyword evidence="2" id="KW-1185">Reference proteome</keyword>
<dbReference type="EnsemblPlants" id="OPUNC03G08880.3">
    <property type="protein sequence ID" value="OPUNC03G08880.3"/>
    <property type="gene ID" value="OPUNC03G08880"/>
</dbReference>
<sequence length="88" mass="10203">MGNTRLFSLMRRYRSWMDRDEGRLDLGAGASSRARPPIRRARSGTDLTCEAGWCMLYEVAWMKRRAREEAGPVWILFIGTSRDDVSLY</sequence>
<dbReference type="Gramene" id="OPUNC03G08880.3">
    <property type="protein sequence ID" value="OPUNC03G08880.3"/>
    <property type="gene ID" value="OPUNC03G08880"/>
</dbReference>